<reference evidence="2" key="1">
    <citation type="submission" date="2018-11" db="EMBL/GenBank/DDBJ databases">
        <authorList>
            <consortium name="Pathogen Informatics"/>
        </authorList>
    </citation>
    <scope>NUCLEOTIDE SEQUENCE</scope>
</reference>
<dbReference type="EMBL" id="CAAALY010107965">
    <property type="protein sequence ID" value="VEL29950.1"/>
    <property type="molecule type" value="Genomic_DNA"/>
</dbReference>
<evidence type="ECO:0000313" key="2">
    <source>
        <dbReference type="EMBL" id="VEL29950.1"/>
    </source>
</evidence>
<gene>
    <name evidence="2" type="ORF">PXEA_LOCUS23390</name>
</gene>
<keyword evidence="3" id="KW-1185">Reference proteome</keyword>
<feature type="region of interest" description="Disordered" evidence="1">
    <location>
        <begin position="79"/>
        <end position="108"/>
    </location>
</feature>
<feature type="region of interest" description="Disordered" evidence="1">
    <location>
        <begin position="150"/>
        <end position="174"/>
    </location>
</feature>
<organism evidence="2 3">
    <name type="scientific">Protopolystoma xenopodis</name>
    <dbReference type="NCBI Taxonomy" id="117903"/>
    <lineage>
        <taxon>Eukaryota</taxon>
        <taxon>Metazoa</taxon>
        <taxon>Spiralia</taxon>
        <taxon>Lophotrochozoa</taxon>
        <taxon>Platyhelminthes</taxon>
        <taxon>Monogenea</taxon>
        <taxon>Polyopisthocotylea</taxon>
        <taxon>Polystomatidea</taxon>
        <taxon>Polystomatidae</taxon>
        <taxon>Protopolystoma</taxon>
    </lineage>
</organism>
<evidence type="ECO:0000313" key="3">
    <source>
        <dbReference type="Proteomes" id="UP000784294"/>
    </source>
</evidence>
<dbReference type="AlphaFoldDB" id="A0A448X7F5"/>
<comment type="caution">
    <text evidence="2">The sequence shown here is derived from an EMBL/GenBank/DDBJ whole genome shotgun (WGS) entry which is preliminary data.</text>
</comment>
<protein>
    <submittedName>
        <fullName evidence="2">Uncharacterized protein</fullName>
    </submittedName>
</protein>
<accession>A0A448X7F5</accession>
<sequence length="272" mass="28353">MFTVFSVSVALVRSPPSPVASLLSRLDPGAIGQQIAALSPFFLQPNSTRSGSRSFSSDSHSSTFASKCANGTTGLASINGHGGGSATAERASQNGSTMAPDHSIRKPNDVGGMSGLVDFVQRITHCTPLAVNGADHSLASKNANLSLSAIVSPSSDPEPNSVSTATTPVTSTNNKSEIDLDVSKANKRKADCTMLAATVLRARALLQSESACQALGRTSLQLHLIDHETGQTLGEEAYLDAKTGDSQALHGLYFARRKDCLKLPIALPIMFS</sequence>
<name>A0A448X7F5_9PLAT</name>
<feature type="compositionally biased region" description="Low complexity" evidence="1">
    <location>
        <begin position="159"/>
        <end position="174"/>
    </location>
</feature>
<dbReference type="Proteomes" id="UP000784294">
    <property type="component" value="Unassembled WGS sequence"/>
</dbReference>
<evidence type="ECO:0000256" key="1">
    <source>
        <dbReference type="SAM" id="MobiDB-lite"/>
    </source>
</evidence>
<proteinExistence type="predicted"/>